<comment type="caution">
    <text evidence="2">The sequence shown here is derived from an EMBL/GenBank/DDBJ whole genome shotgun (WGS) entry which is preliminary data.</text>
</comment>
<feature type="non-terminal residue" evidence="2">
    <location>
        <position position="104"/>
    </location>
</feature>
<dbReference type="EMBL" id="JAHRHJ020000011">
    <property type="protein sequence ID" value="KAH9294787.1"/>
    <property type="molecule type" value="Genomic_DNA"/>
</dbReference>
<evidence type="ECO:0000313" key="2">
    <source>
        <dbReference type="EMBL" id="KAH9294787.1"/>
    </source>
</evidence>
<keyword evidence="3" id="KW-1185">Reference proteome</keyword>
<sequence>ARIGRKAYRWPKQQRDIWDKCPNPSLRNDKSKDLNPESAKRKKICPSPSPRASEDKKYGKTQTGWFIRTEKAETFEKLSQPKGEENLGRAMNFDERTRRTRTGR</sequence>
<reference evidence="2 3" key="1">
    <citation type="journal article" date="2021" name="Nat. Plants">
        <title>The Taxus genome provides insights into paclitaxel biosynthesis.</title>
        <authorList>
            <person name="Xiong X."/>
            <person name="Gou J."/>
            <person name="Liao Q."/>
            <person name="Li Y."/>
            <person name="Zhou Q."/>
            <person name="Bi G."/>
            <person name="Li C."/>
            <person name="Du R."/>
            <person name="Wang X."/>
            <person name="Sun T."/>
            <person name="Guo L."/>
            <person name="Liang H."/>
            <person name="Lu P."/>
            <person name="Wu Y."/>
            <person name="Zhang Z."/>
            <person name="Ro D.K."/>
            <person name="Shang Y."/>
            <person name="Huang S."/>
            <person name="Yan J."/>
        </authorList>
    </citation>
    <scope>NUCLEOTIDE SEQUENCE [LARGE SCALE GENOMIC DNA]</scope>
    <source>
        <strain evidence="2">Ta-2019</strain>
    </source>
</reference>
<protein>
    <submittedName>
        <fullName evidence="2">Uncharacterized protein</fullName>
    </submittedName>
</protein>
<evidence type="ECO:0000256" key="1">
    <source>
        <dbReference type="SAM" id="MobiDB-lite"/>
    </source>
</evidence>
<name>A0AA38CD61_TAXCH</name>
<evidence type="ECO:0000313" key="3">
    <source>
        <dbReference type="Proteomes" id="UP000824469"/>
    </source>
</evidence>
<organism evidence="2 3">
    <name type="scientific">Taxus chinensis</name>
    <name type="common">Chinese yew</name>
    <name type="synonym">Taxus wallichiana var. chinensis</name>
    <dbReference type="NCBI Taxonomy" id="29808"/>
    <lineage>
        <taxon>Eukaryota</taxon>
        <taxon>Viridiplantae</taxon>
        <taxon>Streptophyta</taxon>
        <taxon>Embryophyta</taxon>
        <taxon>Tracheophyta</taxon>
        <taxon>Spermatophyta</taxon>
        <taxon>Pinopsida</taxon>
        <taxon>Pinidae</taxon>
        <taxon>Conifers II</taxon>
        <taxon>Cupressales</taxon>
        <taxon>Taxaceae</taxon>
        <taxon>Taxus</taxon>
    </lineage>
</organism>
<feature type="region of interest" description="Disordered" evidence="1">
    <location>
        <begin position="79"/>
        <end position="104"/>
    </location>
</feature>
<accession>A0AA38CD61</accession>
<proteinExistence type="predicted"/>
<dbReference type="Proteomes" id="UP000824469">
    <property type="component" value="Unassembled WGS sequence"/>
</dbReference>
<feature type="non-terminal residue" evidence="2">
    <location>
        <position position="1"/>
    </location>
</feature>
<feature type="compositionally biased region" description="Basic and acidic residues" evidence="1">
    <location>
        <begin position="82"/>
        <end position="97"/>
    </location>
</feature>
<feature type="region of interest" description="Disordered" evidence="1">
    <location>
        <begin position="1"/>
        <end position="61"/>
    </location>
</feature>
<dbReference type="AlphaFoldDB" id="A0AA38CD61"/>
<feature type="compositionally biased region" description="Basic and acidic residues" evidence="1">
    <location>
        <begin position="27"/>
        <end position="39"/>
    </location>
</feature>
<gene>
    <name evidence="2" type="ORF">KI387_038375</name>
</gene>